<dbReference type="RefSeq" id="WP_235055674.1">
    <property type="nucleotide sequence ID" value="NZ_JAKFHA010000020.1"/>
</dbReference>
<dbReference type="Proteomes" id="UP001165378">
    <property type="component" value="Unassembled WGS sequence"/>
</dbReference>
<accession>A0AA41Q5H5</accession>
<evidence type="ECO:0000313" key="2">
    <source>
        <dbReference type="Proteomes" id="UP001165378"/>
    </source>
</evidence>
<reference evidence="1" key="1">
    <citation type="submission" date="2022-01" db="EMBL/GenBank/DDBJ databases">
        <title>Genome-Based Taxonomic Classification of the Phylum Actinobacteria.</title>
        <authorList>
            <person name="Gao Y."/>
        </authorList>
    </citation>
    <scope>NUCLEOTIDE SEQUENCE</scope>
    <source>
        <strain evidence="1">KLBMP 8922</strain>
    </source>
</reference>
<dbReference type="GO" id="GO:0007165">
    <property type="term" value="P:signal transduction"/>
    <property type="evidence" value="ECO:0007669"/>
    <property type="project" value="TreeGrafter"/>
</dbReference>
<dbReference type="PANTHER" id="PTHR23208:SF36">
    <property type="entry name" value="LYSOZYME-RELATED"/>
    <property type="match status" value="1"/>
</dbReference>
<dbReference type="AlphaFoldDB" id="A0AA41Q5H5"/>
<dbReference type="Gene3D" id="3.20.20.80">
    <property type="entry name" value="Glycosidases"/>
    <property type="match status" value="1"/>
</dbReference>
<comment type="caution">
    <text evidence="1">The sequence shown here is derived from an EMBL/GenBank/DDBJ whole genome shotgun (WGS) entry which is preliminary data.</text>
</comment>
<dbReference type="SUPFAM" id="SSF51445">
    <property type="entry name" value="(Trans)glycosidases"/>
    <property type="match status" value="1"/>
</dbReference>
<dbReference type="InterPro" id="IPR017853">
    <property type="entry name" value="GH"/>
</dbReference>
<evidence type="ECO:0000313" key="1">
    <source>
        <dbReference type="EMBL" id="MCF2531006.1"/>
    </source>
</evidence>
<protein>
    <submittedName>
        <fullName evidence="1">Uncharacterized protein</fullName>
    </submittedName>
</protein>
<dbReference type="InterPro" id="IPR051595">
    <property type="entry name" value="GH25_Enzymes"/>
</dbReference>
<dbReference type="EMBL" id="JAKFHA010000020">
    <property type="protein sequence ID" value="MCF2531006.1"/>
    <property type="molecule type" value="Genomic_DNA"/>
</dbReference>
<proteinExistence type="predicted"/>
<keyword evidence="2" id="KW-1185">Reference proteome</keyword>
<dbReference type="PANTHER" id="PTHR23208">
    <property type="entry name" value="LYSOZYME PROTEIN"/>
    <property type="match status" value="1"/>
</dbReference>
<sequence>MDSENWGGIPTTNARLIGEWLQALRERGITPGVVTTASEWNTICGNSDRHSSCRLWDPTADGEPNFKNFTPFGGWTKPSMKTCTEGADLAGTVVDTLWWP</sequence>
<name>A0AA41Q5H5_9ACTN</name>
<organism evidence="1 2">
    <name type="scientific">Yinghuangia soli</name>
    <dbReference type="NCBI Taxonomy" id="2908204"/>
    <lineage>
        <taxon>Bacteria</taxon>
        <taxon>Bacillati</taxon>
        <taxon>Actinomycetota</taxon>
        <taxon>Actinomycetes</taxon>
        <taxon>Kitasatosporales</taxon>
        <taxon>Streptomycetaceae</taxon>
        <taxon>Yinghuangia</taxon>
    </lineage>
</organism>
<gene>
    <name evidence="1" type="ORF">LZ495_27855</name>
</gene>